<dbReference type="GO" id="GO:1990281">
    <property type="term" value="C:efflux pump complex"/>
    <property type="evidence" value="ECO:0007669"/>
    <property type="project" value="TreeGrafter"/>
</dbReference>
<keyword evidence="7" id="KW-1185">Reference proteome</keyword>
<keyword evidence="2" id="KW-0175">Coiled coil</keyword>
<evidence type="ECO:0000259" key="5">
    <source>
        <dbReference type="Pfam" id="PF25989"/>
    </source>
</evidence>
<dbReference type="Pfam" id="PF25954">
    <property type="entry name" value="Beta-barrel_RND_2"/>
    <property type="match status" value="1"/>
</dbReference>
<name>A0A2P7SIQ3_9HYPH</name>
<dbReference type="OrthoDB" id="9813967at2"/>
<dbReference type="PANTHER" id="PTHR30469">
    <property type="entry name" value="MULTIDRUG RESISTANCE PROTEIN MDTA"/>
    <property type="match status" value="1"/>
</dbReference>
<sequence>MNRPARTIALLMLLALAGCSGEPEQAPEIIRPVLSTVIQPRTKQVQGFAGTIQPQVSADLAFRILGRVVSRPVNVGDLVKKGQTVAALDPVALELSLQAARADLSSAEAQFANASGSEERQRSLLASGNTPQATYDAAKQARDSARANLERSRAALAKAQEELGYARLFSDFDGIVTATGAEVGQTVSPGQMVVTVARSDIREAVFDVPEDVAASLKVGAPFEVVLQSQPSIRAEGKIREIAPQAESATRTRRVRLTLTNPPPAFRLGATMTARRVTDVPPSIVLPLTALLENDGKAFVWVVDRQSSTVSLHEVQVGSRSDGIFTVAGGLEPGARVVTAGVNSLTAGQKVKIPEGESQ</sequence>
<evidence type="ECO:0000313" key="7">
    <source>
        <dbReference type="Proteomes" id="UP000240653"/>
    </source>
</evidence>
<dbReference type="GO" id="GO:0015562">
    <property type="term" value="F:efflux transmembrane transporter activity"/>
    <property type="evidence" value="ECO:0007669"/>
    <property type="project" value="TreeGrafter"/>
</dbReference>
<dbReference type="InterPro" id="IPR058792">
    <property type="entry name" value="Beta-barrel_RND_2"/>
</dbReference>
<proteinExistence type="inferred from homology"/>
<dbReference type="Pfam" id="PF25989">
    <property type="entry name" value="YknX_C"/>
    <property type="match status" value="1"/>
</dbReference>
<organism evidence="6 7">
    <name type="scientific">Pseudaminobacter soli</name>
    <name type="common">ex Li et al. 2025</name>
    <dbReference type="NCBI Taxonomy" id="1295366"/>
    <lineage>
        <taxon>Bacteria</taxon>
        <taxon>Pseudomonadati</taxon>
        <taxon>Pseudomonadota</taxon>
        <taxon>Alphaproteobacteria</taxon>
        <taxon>Hyphomicrobiales</taxon>
        <taxon>Phyllobacteriaceae</taxon>
        <taxon>Pseudaminobacter</taxon>
    </lineage>
</organism>
<feature type="coiled-coil region" evidence="2">
    <location>
        <begin position="135"/>
        <end position="162"/>
    </location>
</feature>
<dbReference type="Proteomes" id="UP000240653">
    <property type="component" value="Unassembled WGS sequence"/>
</dbReference>
<evidence type="ECO:0000256" key="3">
    <source>
        <dbReference type="SAM" id="SignalP"/>
    </source>
</evidence>
<dbReference type="EMBL" id="PXYL01000003">
    <property type="protein sequence ID" value="PSJ62364.1"/>
    <property type="molecule type" value="Genomic_DNA"/>
</dbReference>
<accession>A0A2P7SIQ3</accession>
<dbReference type="AlphaFoldDB" id="A0A2P7SIQ3"/>
<feature type="domain" description="YknX-like C-terminal permuted SH3-like" evidence="5">
    <location>
        <begin position="283"/>
        <end position="352"/>
    </location>
</feature>
<dbReference type="RefSeq" id="WP_106723548.1">
    <property type="nucleotide sequence ID" value="NZ_PXYL01000003.1"/>
</dbReference>
<dbReference type="Gene3D" id="1.10.287.470">
    <property type="entry name" value="Helix hairpin bin"/>
    <property type="match status" value="1"/>
</dbReference>
<evidence type="ECO:0000313" key="6">
    <source>
        <dbReference type="EMBL" id="PSJ62364.1"/>
    </source>
</evidence>
<dbReference type="PANTHER" id="PTHR30469:SF15">
    <property type="entry name" value="HLYD FAMILY OF SECRETION PROTEINS"/>
    <property type="match status" value="1"/>
</dbReference>
<feature type="chain" id="PRO_5015173755" evidence="3">
    <location>
        <begin position="18"/>
        <end position="358"/>
    </location>
</feature>
<feature type="signal peptide" evidence="3">
    <location>
        <begin position="1"/>
        <end position="17"/>
    </location>
</feature>
<comment type="caution">
    <text evidence="6">The sequence shown here is derived from an EMBL/GenBank/DDBJ whole genome shotgun (WGS) entry which is preliminary data.</text>
</comment>
<dbReference type="InterPro" id="IPR058637">
    <property type="entry name" value="YknX-like_C"/>
</dbReference>
<reference evidence="6 7" key="1">
    <citation type="submission" date="2018-03" db="EMBL/GenBank/DDBJ databases">
        <title>The draft genome of Mesorhizobium soli JCM 19897.</title>
        <authorList>
            <person name="Li L."/>
            <person name="Liu L."/>
            <person name="Liang L."/>
            <person name="Wang T."/>
            <person name="Zhang X."/>
        </authorList>
    </citation>
    <scope>NUCLEOTIDE SEQUENCE [LARGE SCALE GENOMIC DNA]</scope>
    <source>
        <strain evidence="6 7">JCM 19897</strain>
    </source>
</reference>
<dbReference type="Gene3D" id="2.40.30.170">
    <property type="match status" value="1"/>
</dbReference>
<dbReference type="Gene3D" id="2.40.420.20">
    <property type="match status" value="1"/>
</dbReference>
<keyword evidence="3" id="KW-0732">Signal</keyword>
<dbReference type="Gene3D" id="2.40.50.100">
    <property type="match status" value="1"/>
</dbReference>
<evidence type="ECO:0000256" key="1">
    <source>
        <dbReference type="ARBA" id="ARBA00009477"/>
    </source>
</evidence>
<dbReference type="NCBIfam" id="TIGR01730">
    <property type="entry name" value="RND_mfp"/>
    <property type="match status" value="1"/>
</dbReference>
<dbReference type="SUPFAM" id="SSF111369">
    <property type="entry name" value="HlyD-like secretion proteins"/>
    <property type="match status" value="1"/>
</dbReference>
<feature type="domain" description="CusB-like beta-barrel" evidence="4">
    <location>
        <begin position="206"/>
        <end position="274"/>
    </location>
</feature>
<dbReference type="InterPro" id="IPR006143">
    <property type="entry name" value="RND_pump_MFP"/>
</dbReference>
<comment type="similarity">
    <text evidence="1">Belongs to the membrane fusion protein (MFP) (TC 8.A.1) family.</text>
</comment>
<protein>
    <submittedName>
        <fullName evidence="6">Efflux transporter periplasmic adaptor subunit</fullName>
    </submittedName>
</protein>
<evidence type="ECO:0000256" key="2">
    <source>
        <dbReference type="SAM" id="Coils"/>
    </source>
</evidence>
<evidence type="ECO:0000259" key="4">
    <source>
        <dbReference type="Pfam" id="PF25954"/>
    </source>
</evidence>
<dbReference type="PROSITE" id="PS51257">
    <property type="entry name" value="PROKAR_LIPOPROTEIN"/>
    <property type="match status" value="1"/>
</dbReference>
<gene>
    <name evidence="6" type="ORF">C7I85_08720</name>
</gene>